<evidence type="ECO:0000313" key="3">
    <source>
        <dbReference type="Proteomes" id="UP000634136"/>
    </source>
</evidence>
<comment type="caution">
    <text evidence="2">The sequence shown here is derived from an EMBL/GenBank/DDBJ whole genome shotgun (WGS) entry which is preliminary data.</text>
</comment>
<protein>
    <submittedName>
        <fullName evidence="2">Uncharacterized protein</fullName>
    </submittedName>
</protein>
<feature type="compositionally biased region" description="Basic and acidic residues" evidence="1">
    <location>
        <begin position="25"/>
        <end position="39"/>
    </location>
</feature>
<accession>A0A834U2S6</accession>
<evidence type="ECO:0000256" key="1">
    <source>
        <dbReference type="SAM" id="MobiDB-lite"/>
    </source>
</evidence>
<name>A0A834U2S6_9FABA</name>
<sequence>MDSSAKLLQNYMQNTGKQRKINNKKSNEIQREKKIDGKAQRVVQRSTMSG</sequence>
<dbReference type="AlphaFoldDB" id="A0A834U2S6"/>
<gene>
    <name evidence="2" type="ORF">G2W53_020018</name>
</gene>
<dbReference type="Proteomes" id="UP000634136">
    <property type="component" value="Unassembled WGS sequence"/>
</dbReference>
<proteinExistence type="predicted"/>
<reference evidence="2" key="1">
    <citation type="submission" date="2020-09" db="EMBL/GenBank/DDBJ databases">
        <title>Genome-Enabled Discovery of Anthraquinone Biosynthesis in Senna tora.</title>
        <authorList>
            <person name="Kang S.-H."/>
            <person name="Pandey R.P."/>
            <person name="Lee C.-M."/>
            <person name="Sim J.-S."/>
            <person name="Jeong J.-T."/>
            <person name="Choi B.-S."/>
            <person name="Jung M."/>
            <person name="Ginzburg D."/>
            <person name="Zhao K."/>
            <person name="Won S.Y."/>
            <person name="Oh T.-J."/>
            <person name="Yu Y."/>
            <person name="Kim N.-H."/>
            <person name="Lee O.R."/>
            <person name="Lee T.-H."/>
            <person name="Bashyal P."/>
            <person name="Kim T.-S."/>
            <person name="Lee W.-H."/>
            <person name="Kawkins C."/>
            <person name="Kim C.-K."/>
            <person name="Kim J.S."/>
            <person name="Ahn B.O."/>
            <person name="Rhee S.Y."/>
            <person name="Sohng J.K."/>
        </authorList>
    </citation>
    <scope>NUCLEOTIDE SEQUENCE</scope>
    <source>
        <tissue evidence="2">Leaf</tissue>
    </source>
</reference>
<dbReference type="EMBL" id="JAAIUW010000006">
    <property type="protein sequence ID" value="KAF7828854.1"/>
    <property type="molecule type" value="Genomic_DNA"/>
</dbReference>
<evidence type="ECO:0000313" key="2">
    <source>
        <dbReference type="EMBL" id="KAF7828854.1"/>
    </source>
</evidence>
<organism evidence="2 3">
    <name type="scientific">Senna tora</name>
    <dbReference type="NCBI Taxonomy" id="362788"/>
    <lineage>
        <taxon>Eukaryota</taxon>
        <taxon>Viridiplantae</taxon>
        <taxon>Streptophyta</taxon>
        <taxon>Embryophyta</taxon>
        <taxon>Tracheophyta</taxon>
        <taxon>Spermatophyta</taxon>
        <taxon>Magnoliopsida</taxon>
        <taxon>eudicotyledons</taxon>
        <taxon>Gunneridae</taxon>
        <taxon>Pentapetalae</taxon>
        <taxon>rosids</taxon>
        <taxon>fabids</taxon>
        <taxon>Fabales</taxon>
        <taxon>Fabaceae</taxon>
        <taxon>Caesalpinioideae</taxon>
        <taxon>Cassia clade</taxon>
        <taxon>Senna</taxon>
    </lineage>
</organism>
<keyword evidence="3" id="KW-1185">Reference proteome</keyword>
<feature type="region of interest" description="Disordered" evidence="1">
    <location>
        <begin position="14"/>
        <end position="50"/>
    </location>
</feature>